<sequence length="621" mass="67183">MSRSQSSLGGARGTQSSVVERLAALYAPPKKSRGFGPIRVSRPRRSRRFGGNGFIGSVRSGGPGRWLVALVVLVLLLVTAVLIVTQTAWIAVATSGVQDGDVIRGDQASRLAFRIKSAGPAAGKVMVMFNGMEVSTETEADGTLVASLTNAAPGDNRINYRVKSKYPWARDKTGQVSFTVRFGPTLSLPRAVPPPTAKRAALIRGLADDDVIVTVNGKPASRESGMFQAYVPFGSRDATVIATAPDGSLTKAVVKFDSTPVVAEPIQAFHITEPAWRYANLDKTLARLAREKKINAVVLTIKDENGIIGYDTGVPLAKRIGAVGKDWRVKNGELTVGFYEARQAIDRLHELGLKAIGRITCFLDPQLAEWALKNGQTDMIVQDKNGDAIRTAYGTAVFTNFANEQVRQYNIQLAVEAAKLGFDDIMFDYVRRPEGLMENLHFPGLTTSPAVGIANFVREARQALPPGTTLGVAVFGVSASRPYLVGQDIRLLAPLVDYIAPMVYPSHWVEGEFKVPLPIAEPGTIVERSVAEFVRQASTGGAYTVPWLQDFGAKSYQYGTPQVLAQIEGGYRSKASGFFMWNSKVEYHLEAFEPVGTYNLEDEAGSNVTAVRNTTPKKSKG</sequence>
<keyword evidence="1" id="KW-0472">Membrane</keyword>
<keyword evidence="1" id="KW-1133">Transmembrane helix</keyword>
<evidence type="ECO:0000259" key="2">
    <source>
        <dbReference type="Pfam" id="PF13200"/>
    </source>
</evidence>
<keyword evidence="1" id="KW-0812">Transmembrane</keyword>
<accession>A0A6J7DK51</accession>
<dbReference type="AlphaFoldDB" id="A0A6J7DK51"/>
<evidence type="ECO:0000313" key="3">
    <source>
        <dbReference type="EMBL" id="CAB4714700.1"/>
    </source>
</evidence>
<feature type="domain" description="DUF4015" evidence="2">
    <location>
        <begin position="269"/>
        <end position="587"/>
    </location>
</feature>
<protein>
    <submittedName>
        <fullName evidence="4">Unannotated protein</fullName>
    </submittedName>
</protein>
<dbReference type="InterPro" id="IPR025275">
    <property type="entry name" value="DUF4015"/>
</dbReference>
<dbReference type="InterPro" id="IPR017853">
    <property type="entry name" value="GH"/>
</dbReference>
<dbReference type="Pfam" id="PF13200">
    <property type="entry name" value="DUF4015"/>
    <property type="match status" value="1"/>
</dbReference>
<dbReference type="EMBL" id="CAFBLR010000054">
    <property type="protein sequence ID" value="CAB4870871.1"/>
    <property type="molecule type" value="Genomic_DNA"/>
</dbReference>
<dbReference type="EMBL" id="CAEZXX010000092">
    <property type="protein sequence ID" value="CAB4714700.1"/>
    <property type="molecule type" value="Genomic_DNA"/>
</dbReference>
<reference evidence="4" key="1">
    <citation type="submission" date="2020-05" db="EMBL/GenBank/DDBJ databases">
        <authorList>
            <person name="Chiriac C."/>
            <person name="Salcher M."/>
            <person name="Ghai R."/>
            <person name="Kavagutti S V."/>
        </authorList>
    </citation>
    <scope>NUCLEOTIDE SEQUENCE</scope>
</reference>
<organism evidence="4">
    <name type="scientific">freshwater metagenome</name>
    <dbReference type="NCBI Taxonomy" id="449393"/>
    <lineage>
        <taxon>unclassified sequences</taxon>
        <taxon>metagenomes</taxon>
        <taxon>ecological metagenomes</taxon>
    </lineage>
</organism>
<evidence type="ECO:0000313" key="4">
    <source>
        <dbReference type="EMBL" id="CAB4870871.1"/>
    </source>
</evidence>
<gene>
    <name evidence="3" type="ORF">UFOPK2602_01361</name>
    <name evidence="4" type="ORF">UFOPK3417_00739</name>
</gene>
<evidence type="ECO:0000256" key="1">
    <source>
        <dbReference type="SAM" id="Phobius"/>
    </source>
</evidence>
<feature type="transmembrane region" description="Helical" evidence="1">
    <location>
        <begin position="66"/>
        <end position="89"/>
    </location>
</feature>
<proteinExistence type="predicted"/>
<name>A0A6J7DK51_9ZZZZ</name>
<dbReference type="Gene3D" id="3.20.20.80">
    <property type="entry name" value="Glycosidases"/>
    <property type="match status" value="1"/>
</dbReference>
<dbReference type="SUPFAM" id="SSF51445">
    <property type="entry name" value="(Trans)glycosidases"/>
    <property type="match status" value="1"/>
</dbReference>